<proteinExistence type="predicted"/>
<feature type="transmembrane region" description="Helical" evidence="1">
    <location>
        <begin position="12"/>
        <end position="32"/>
    </location>
</feature>
<evidence type="ECO:0000313" key="3">
    <source>
        <dbReference type="Proteomes" id="UP000076580"/>
    </source>
</evidence>
<organism evidence="2 3">
    <name type="scientific">Drechmeria coniospora</name>
    <name type="common">Nematophagous fungus</name>
    <name type="synonym">Meria coniospora</name>
    <dbReference type="NCBI Taxonomy" id="98403"/>
    <lineage>
        <taxon>Eukaryota</taxon>
        <taxon>Fungi</taxon>
        <taxon>Dikarya</taxon>
        <taxon>Ascomycota</taxon>
        <taxon>Pezizomycotina</taxon>
        <taxon>Sordariomycetes</taxon>
        <taxon>Hypocreomycetidae</taxon>
        <taxon>Hypocreales</taxon>
        <taxon>Ophiocordycipitaceae</taxon>
        <taxon>Drechmeria</taxon>
    </lineage>
</organism>
<keyword evidence="3" id="KW-1185">Reference proteome</keyword>
<comment type="caution">
    <text evidence="2">The sequence shown here is derived from an EMBL/GenBank/DDBJ whole genome shotgun (WGS) entry which is preliminary data.</text>
</comment>
<gene>
    <name evidence="2" type="ORF">DCS_04352</name>
</gene>
<dbReference type="Proteomes" id="UP000076580">
    <property type="component" value="Chromosome 02"/>
</dbReference>
<dbReference type="AlphaFoldDB" id="A0A151GJN6"/>
<feature type="transmembrane region" description="Helical" evidence="1">
    <location>
        <begin position="116"/>
        <end position="136"/>
    </location>
</feature>
<dbReference type="GeneID" id="63716995"/>
<dbReference type="InParanoid" id="A0A151GJN6"/>
<protein>
    <submittedName>
        <fullName evidence="2">Uncharacterized protein</fullName>
    </submittedName>
</protein>
<feature type="transmembrane region" description="Helical" evidence="1">
    <location>
        <begin position="197"/>
        <end position="216"/>
    </location>
</feature>
<feature type="transmembrane region" description="Helical" evidence="1">
    <location>
        <begin position="44"/>
        <end position="61"/>
    </location>
</feature>
<feature type="transmembrane region" description="Helical" evidence="1">
    <location>
        <begin position="73"/>
        <end position="96"/>
    </location>
</feature>
<sequence length="296" mass="33140">MALCIARSRPDMYGLGIRLAVYIQWLAVALFHHIGPESMSEIRLLGLILSSSLAISLLLHLAEGGNGIDAAGIYILILLTTGSHLFLVPVYAWRALTCFRPWWNPLAWSGEEQLRIFRIVSFTLILVVSAVAVWFFSTHVPRLERGCLQFGFFFGKTALDGNTSFLAFNAVLYLLILQICVAMALGHVKSLRHLHLLSNLTVLVVLVFAVELSVRWNELSGSSDMDTSAQLIPLLVSIGIVVRCACMHYVEEGDDERSSDRPSVHYDSQTGWEPGHFETVWLPQRPARARTQTRHR</sequence>
<accession>A0A151GJN6</accession>
<name>A0A151GJN6_DRECN</name>
<evidence type="ECO:0000256" key="1">
    <source>
        <dbReference type="SAM" id="Phobius"/>
    </source>
</evidence>
<feature type="transmembrane region" description="Helical" evidence="1">
    <location>
        <begin position="228"/>
        <end position="250"/>
    </location>
</feature>
<dbReference type="EMBL" id="LAYC01000002">
    <property type="protein sequence ID" value="KYK57343.1"/>
    <property type="molecule type" value="Genomic_DNA"/>
</dbReference>
<dbReference type="RefSeq" id="XP_040656695.1">
    <property type="nucleotide sequence ID" value="XM_040801662.1"/>
</dbReference>
<reference evidence="2 3" key="1">
    <citation type="journal article" date="2016" name="Sci. Rep.">
        <title>Insights into Adaptations to a Near-Obligate Nematode Endoparasitic Lifestyle from the Finished Genome of Drechmeria coniospora.</title>
        <authorList>
            <person name="Zhang L."/>
            <person name="Zhou Z."/>
            <person name="Guo Q."/>
            <person name="Fokkens L."/>
            <person name="Miskei M."/>
            <person name="Pocsi I."/>
            <person name="Zhang W."/>
            <person name="Chen M."/>
            <person name="Wang L."/>
            <person name="Sun Y."/>
            <person name="Donzelli B.G."/>
            <person name="Gibson D.M."/>
            <person name="Nelson D.R."/>
            <person name="Luo J.G."/>
            <person name="Rep M."/>
            <person name="Liu H."/>
            <person name="Yang S."/>
            <person name="Wang J."/>
            <person name="Krasnoff S.B."/>
            <person name="Xu Y."/>
            <person name="Molnar I."/>
            <person name="Lin M."/>
        </authorList>
    </citation>
    <scope>NUCLEOTIDE SEQUENCE [LARGE SCALE GENOMIC DNA]</scope>
    <source>
        <strain evidence="2 3">ARSEF 6962</strain>
    </source>
</reference>
<keyword evidence="1" id="KW-0812">Transmembrane</keyword>
<keyword evidence="1" id="KW-1133">Transmembrane helix</keyword>
<keyword evidence="1" id="KW-0472">Membrane</keyword>
<feature type="transmembrane region" description="Helical" evidence="1">
    <location>
        <begin position="165"/>
        <end position="185"/>
    </location>
</feature>
<evidence type="ECO:0000313" key="2">
    <source>
        <dbReference type="EMBL" id="KYK57343.1"/>
    </source>
</evidence>
<dbReference type="STRING" id="98403.A0A151GJN6"/>